<feature type="domain" description="Large ribosomal subunit protein bL12 C-terminal" evidence="2">
    <location>
        <begin position="31"/>
        <end position="64"/>
    </location>
</feature>
<proteinExistence type="predicted"/>
<dbReference type="STRING" id="314230.DSM3645_16980"/>
<accession>A3ZNH1</accession>
<dbReference type="InterPro" id="IPR014719">
    <property type="entry name" value="Ribosomal_bL12_C/ClpS-like"/>
</dbReference>
<dbReference type="HOGENOM" id="CLU_2354185_0_0_0"/>
<sequence length="96" mass="10469">MSLEKVISVDVENEESPSQQLDEIKRLIKARQKIQAIKLLREETGRGLKDSKEMVEQIEQQMVADGELDKAGSVGCSGMILLAATTIGAGTVWLLA</sequence>
<evidence type="ECO:0000313" key="3">
    <source>
        <dbReference type="EMBL" id="EAQ81866.1"/>
    </source>
</evidence>
<gene>
    <name evidence="3" type="ORF">DSM3645_16980</name>
</gene>
<evidence type="ECO:0000259" key="2">
    <source>
        <dbReference type="Pfam" id="PF00542"/>
    </source>
</evidence>
<dbReference type="OrthoDB" id="214992at2"/>
<dbReference type="Gene3D" id="3.30.1390.10">
    <property type="match status" value="1"/>
</dbReference>
<evidence type="ECO:0000313" key="4">
    <source>
        <dbReference type="Proteomes" id="UP000004358"/>
    </source>
</evidence>
<name>A3ZNH1_9BACT</name>
<keyword evidence="1" id="KW-1133">Transmembrane helix</keyword>
<dbReference type="Pfam" id="PF00542">
    <property type="entry name" value="Ribosomal_L12"/>
    <property type="match status" value="1"/>
</dbReference>
<dbReference type="EMBL" id="AANZ01000003">
    <property type="protein sequence ID" value="EAQ81866.1"/>
    <property type="molecule type" value="Genomic_DNA"/>
</dbReference>
<protein>
    <recommendedName>
        <fullName evidence="2">Large ribosomal subunit protein bL12 C-terminal domain-containing protein</fullName>
    </recommendedName>
</protein>
<dbReference type="GO" id="GO:0006412">
    <property type="term" value="P:translation"/>
    <property type="evidence" value="ECO:0007669"/>
    <property type="project" value="InterPro"/>
</dbReference>
<dbReference type="Proteomes" id="UP000004358">
    <property type="component" value="Unassembled WGS sequence"/>
</dbReference>
<feature type="transmembrane region" description="Helical" evidence="1">
    <location>
        <begin position="71"/>
        <end position="95"/>
    </location>
</feature>
<dbReference type="AlphaFoldDB" id="A3ZNH1"/>
<keyword evidence="1" id="KW-0472">Membrane</keyword>
<dbReference type="GO" id="GO:0003735">
    <property type="term" value="F:structural constituent of ribosome"/>
    <property type="evidence" value="ECO:0007669"/>
    <property type="project" value="InterPro"/>
</dbReference>
<dbReference type="InterPro" id="IPR013823">
    <property type="entry name" value="Ribosomal_bL12_C"/>
</dbReference>
<reference evidence="3 4" key="1">
    <citation type="submission" date="2006-02" db="EMBL/GenBank/DDBJ databases">
        <authorList>
            <person name="Amann R."/>
            <person name="Ferriera S."/>
            <person name="Johnson J."/>
            <person name="Kravitz S."/>
            <person name="Halpern A."/>
            <person name="Remington K."/>
            <person name="Beeson K."/>
            <person name="Tran B."/>
            <person name="Rogers Y.-H."/>
            <person name="Friedman R."/>
            <person name="Venter J.C."/>
        </authorList>
    </citation>
    <scope>NUCLEOTIDE SEQUENCE [LARGE SCALE GENOMIC DNA]</scope>
    <source>
        <strain evidence="3 4">DSM 3645</strain>
    </source>
</reference>
<keyword evidence="1" id="KW-0812">Transmembrane</keyword>
<evidence type="ECO:0000256" key="1">
    <source>
        <dbReference type="SAM" id="Phobius"/>
    </source>
</evidence>
<organism evidence="3 4">
    <name type="scientific">Blastopirellula marina DSM 3645</name>
    <dbReference type="NCBI Taxonomy" id="314230"/>
    <lineage>
        <taxon>Bacteria</taxon>
        <taxon>Pseudomonadati</taxon>
        <taxon>Planctomycetota</taxon>
        <taxon>Planctomycetia</taxon>
        <taxon>Pirellulales</taxon>
        <taxon>Pirellulaceae</taxon>
        <taxon>Blastopirellula</taxon>
    </lineage>
</organism>
<comment type="caution">
    <text evidence="3">The sequence shown here is derived from an EMBL/GenBank/DDBJ whole genome shotgun (WGS) entry which is preliminary data.</text>
</comment>
<dbReference type="SUPFAM" id="SSF54736">
    <property type="entry name" value="ClpS-like"/>
    <property type="match status" value="1"/>
</dbReference>